<accession>A0A1Y1CN16</accession>
<evidence type="ECO:0000313" key="7">
    <source>
        <dbReference type="Proteomes" id="UP000218267"/>
    </source>
</evidence>
<dbReference type="AlphaFoldDB" id="A0A1Y1CN16"/>
<evidence type="ECO:0000256" key="1">
    <source>
        <dbReference type="ARBA" id="ARBA00022723"/>
    </source>
</evidence>
<name>A0A1Y1CN16_9BACT</name>
<dbReference type="EMBL" id="AP018042">
    <property type="protein sequence ID" value="BAX81787.1"/>
    <property type="molecule type" value="Genomic_DNA"/>
</dbReference>
<keyword evidence="2" id="KW-0560">Oxidoreductase</keyword>
<keyword evidence="3" id="KW-0408">Iron</keyword>
<dbReference type="Proteomes" id="UP000218267">
    <property type="component" value="Chromosome"/>
</dbReference>
<keyword evidence="1" id="KW-0479">Metal-binding</keyword>
<evidence type="ECO:0000313" key="6">
    <source>
        <dbReference type="EMBL" id="BAX81787.1"/>
    </source>
</evidence>
<dbReference type="GO" id="GO:0046872">
    <property type="term" value="F:metal ion binding"/>
    <property type="evidence" value="ECO:0007669"/>
    <property type="project" value="UniProtKB-KW"/>
</dbReference>
<dbReference type="KEGG" id="mbas:ALGA_3489"/>
<evidence type="ECO:0000256" key="3">
    <source>
        <dbReference type="ARBA" id="ARBA00023004"/>
    </source>
</evidence>
<evidence type="ECO:0000259" key="5">
    <source>
        <dbReference type="Pfam" id="PF02662"/>
    </source>
</evidence>
<organism evidence="6 7">
    <name type="scientific">Labilibaculum antarcticum</name>
    <dbReference type="NCBI Taxonomy" id="1717717"/>
    <lineage>
        <taxon>Bacteria</taxon>
        <taxon>Pseudomonadati</taxon>
        <taxon>Bacteroidota</taxon>
        <taxon>Bacteroidia</taxon>
        <taxon>Marinilabiliales</taxon>
        <taxon>Marinifilaceae</taxon>
        <taxon>Labilibaculum</taxon>
    </lineage>
</organism>
<dbReference type="InterPro" id="IPR003813">
    <property type="entry name" value="MvhD/FlpD"/>
</dbReference>
<reference evidence="7" key="2">
    <citation type="journal article" date="2020" name="Antonie Van Leeuwenhoek">
        <title>Labilibaculum antarcticum sp. nov., a novel facultative anaerobic, psychrotorelant bacterium isolated from marine sediment of Antarctica.</title>
        <authorList>
            <person name="Watanabe M."/>
            <person name="Kojima H."/>
            <person name="Fukui M."/>
        </authorList>
    </citation>
    <scope>NUCLEOTIDE SEQUENCE [LARGE SCALE GENOMIC DNA]</scope>
    <source>
        <strain evidence="7">SPP2</strain>
    </source>
</reference>
<dbReference type="GO" id="GO:0051536">
    <property type="term" value="F:iron-sulfur cluster binding"/>
    <property type="evidence" value="ECO:0007669"/>
    <property type="project" value="UniProtKB-KW"/>
</dbReference>
<proteinExistence type="predicted"/>
<gene>
    <name evidence="6" type="ORF">ALGA_3489</name>
</gene>
<sequence length="135" mass="14552">MGAGKVNKSPKVLVFSTEKISDPAIDMAGLLKLHYPPTVYTITVPCSSAIKSKWILHALEHGFDGVFIAADGTDCPYGESCVDKTGQLVGATQEILKQKGMDPARLKMAAICSVCSEPFVKHVKSFTKYLMNSSN</sequence>
<keyword evidence="7" id="KW-1185">Reference proteome</keyword>
<protein>
    <submittedName>
        <fullName evidence="6">Methyl-viologen-reducing hydrogenase subunit delta</fullName>
    </submittedName>
</protein>
<keyword evidence="4" id="KW-0411">Iron-sulfur</keyword>
<evidence type="ECO:0000256" key="4">
    <source>
        <dbReference type="ARBA" id="ARBA00023014"/>
    </source>
</evidence>
<evidence type="ECO:0000256" key="2">
    <source>
        <dbReference type="ARBA" id="ARBA00023002"/>
    </source>
</evidence>
<reference evidence="6 7" key="1">
    <citation type="journal article" date="2018" name="Mar. Genomics">
        <title>Complete genome sequence of Marinifilaceae bacterium strain SPP2, isolated from the Antarctic marine sediment.</title>
        <authorList>
            <person name="Watanabe M."/>
            <person name="Kojima H."/>
            <person name="Fukui M."/>
        </authorList>
    </citation>
    <scope>NUCLEOTIDE SEQUENCE [LARGE SCALE GENOMIC DNA]</scope>
    <source>
        <strain evidence="6 7">SPP2</strain>
    </source>
</reference>
<dbReference type="Pfam" id="PF02662">
    <property type="entry name" value="FlpD"/>
    <property type="match status" value="1"/>
</dbReference>
<dbReference type="GO" id="GO:0016491">
    <property type="term" value="F:oxidoreductase activity"/>
    <property type="evidence" value="ECO:0007669"/>
    <property type="project" value="UniProtKB-KW"/>
</dbReference>
<dbReference type="OrthoDB" id="1092876at2"/>
<feature type="domain" description="F420-non-reducing hydrogenase iron-sulfur subunit D" evidence="5">
    <location>
        <begin position="12"/>
        <end position="130"/>
    </location>
</feature>
<dbReference type="RefSeq" id="WP_096431497.1">
    <property type="nucleotide sequence ID" value="NZ_AP018042.1"/>
</dbReference>